<proteinExistence type="predicted"/>
<feature type="region of interest" description="Disordered" evidence="1">
    <location>
        <begin position="287"/>
        <end position="320"/>
    </location>
</feature>
<dbReference type="EMBL" id="MU827306">
    <property type="protein sequence ID" value="KAJ7363218.1"/>
    <property type="molecule type" value="Genomic_DNA"/>
</dbReference>
<feature type="region of interest" description="Disordered" evidence="1">
    <location>
        <begin position="450"/>
        <end position="475"/>
    </location>
</feature>
<protein>
    <submittedName>
        <fullName evidence="3">DNA polymerase delta catalytic subunit</fullName>
        <ecNumber evidence="3">2.7.7.7</ecNumber>
    </submittedName>
</protein>
<comment type="caution">
    <text evidence="3">The sequence shown here is derived from an EMBL/GenBank/DDBJ whole genome shotgun (WGS) entry which is preliminary data.</text>
</comment>
<dbReference type="OrthoDB" id="5989148at2759"/>
<dbReference type="GO" id="GO:0003887">
    <property type="term" value="F:DNA-directed DNA polymerase activity"/>
    <property type="evidence" value="ECO:0007669"/>
    <property type="project" value="UniProtKB-EC"/>
</dbReference>
<feature type="transmembrane region" description="Helical" evidence="2">
    <location>
        <begin position="48"/>
        <end position="68"/>
    </location>
</feature>
<keyword evidence="3" id="KW-0548">Nucleotidyltransferase</keyword>
<dbReference type="PANTHER" id="PTHR32158:SF21">
    <property type="match status" value="1"/>
</dbReference>
<dbReference type="SUPFAM" id="SSF51126">
    <property type="entry name" value="Pectin lyase-like"/>
    <property type="match status" value="1"/>
</dbReference>
<sequence length="738" mass="80165">MFPDEYQYTSGEVCKDDRDQNSVLCGQCKPGYTVLFGSENCSSSCTDLWVWAPIVFGFLIVNCLVLSFSPNLASGHLNVCLYSYQIMKILTPEGFEFDPGIEFLAALSNFQLGIGRGFCLSSGLDNADKLMIMVNFPVVEIVILLLVKAALAHSLWGRGLQKIKNKLLCNPDNPGDPADPGTCCCRTPFRTYLNCCSESFNGRVRNGFTRAFCTIIVLCYVDITHISLQLLHPVTVGKRTVLFADATYVPAGPLKSALLQFFCILFLVIIAVVRPYKEANEAGEAQRVATQGEAGEAQGEETQGEAGEAQGEETQGEAGEAQGVATQFEAGEAQGVATQGGNEAGEAPRVATQGGNEAGEAQGVANQGGDEEQEAGEKTVENKWINESDTIILATLSAIAILSSPTGSDVSDSTRSGLMWPVRILAWVPLVMACRPALRYLSQCCKAKDNHVPERERTQQRGVPNDQDPNVNERAPLLGGAQQRGVPNEPDRQINQLIPVLDADEFYTAPEQPDVPNGPDGDLQVNLQAAWNKTIYVSPSGNDSQGCGHWAKPCKSLDTAFTIAFNGGGSANSTLISAAKGNYTLAKSFNITNVDTFALVGQGSRSDETTEYGVTRTERLFTLRRAYWAGKVKDEFGTYLCPADYCNFKKPMFPDEYQYISGEMCKGDRNQTSVLCGQCKPGYTVLFGSENCSSSCTDLWAWAPIVVGLLIVNCFVLSFRSKPGKWTSKRLFYTRIKS</sequence>
<keyword evidence="2" id="KW-0812">Transmembrane</keyword>
<keyword evidence="2" id="KW-0472">Membrane</keyword>
<dbReference type="AlphaFoldDB" id="A0A9X0CMV1"/>
<keyword evidence="3" id="KW-0808">Transferase</keyword>
<gene>
    <name evidence="3" type="primary">POLD1_2</name>
    <name evidence="3" type="ORF">OS493_011499</name>
</gene>
<feature type="transmembrane region" description="Helical" evidence="2">
    <location>
        <begin position="257"/>
        <end position="276"/>
    </location>
</feature>
<evidence type="ECO:0000256" key="2">
    <source>
        <dbReference type="SAM" id="Phobius"/>
    </source>
</evidence>
<feature type="region of interest" description="Disordered" evidence="1">
    <location>
        <begin position="359"/>
        <end position="380"/>
    </location>
</feature>
<reference evidence="3" key="1">
    <citation type="submission" date="2023-01" db="EMBL/GenBank/DDBJ databases">
        <title>Genome assembly of the deep-sea coral Lophelia pertusa.</title>
        <authorList>
            <person name="Herrera S."/>
            <person name="Cordes E."/>
        </authorList>
    </citation>
    <scope>NUCLEOTIDE SEQUENCE</scope>
    <source>
        <strain evidence="3">USNM1676648</strain>
        <tissue evidence="3">Polyp</tissue>
    </source>
</reference>
<dbReference type="EC" id="2.7.7.7" evidence="3"/>
<evidence type="ECO:0000313" key="4">
    <source>
        <dbReference type="Proteomes" id="UP001163046"/>
    </source>
</evidence>
<evidence type="ECO:0000256" key="1">
    <source>
        <dbReference type="SAM" id="MobiDB-lite"/>
    </source>
</evidence>
<dbReference type="InterPro" id="IPR011050">
    <property type="entry name" value="Pectin_lyase_fold/virulence"/>
</dbReference>
<dbReference type="PANTHER" id="PTHR32158">
    <property type="entry name" value="RING-TYPE DOMAIN-CONTAINING PROTEIN"/>
    <property type="match status" value="1"/>
</dbReference>
<feature type="transmembrane region" description="Helical" evidence="2">
    <location>
        <begin position="699"/>
        <end position="719"/>
    </location>
</feature>
<keyword evidence="2" id="KW-1133">Transmembrane helix</keyword>
<feature type="compositionally biased region" description="Basic and acidic residues" evidence="1">
    <location>
        <begin position="450"/>
        <end position="459"/>
    </location>
</feature>
<name>A0A9X0CMV1_9CNID</name>
<evidence type="ECO:0000313" key="3">
    <source>
        <dbReference type="EMBL" id="KAJ7363218.1"/>
    </source>
</evidence>
<accession>A0A9X0CMV1</accession>
<dbReference type="Proteomes" id="UP001163046">
    <property type="component" value="Unassembled WGS sequence"/>
</dbReference>
<organism evidence="3 4">
    <name type="scientific">Desmophyllum pertusum</name>
    <dbReference type="NCBI Taxonomy" id="174260"/>
    <lineage>
        <taxon>Eukaryota</taxon>
        <taxon>Metazoa</taxon>
        <taxon>Cnidaria</taxon>
        <taxon>Anthozoa</taxon>
        <taxon>Hexacorallia</taxon>
        <taxon>Scleractinia</taxon>
        <taxon>Caryophylliina</taxon>
        <taxon>Caryophylliidae</taxon>
        <taxon>Desmophyllum</taxon>
    </lineage>
</organism>
<keyword evidence="4" id="KW-1185">Reference proteome</keyword>
<feature type="transmembrane region" description="Helical" evidence="2">
    <location>
        <begin position="130"/>
        <end position="156"/>
    </location>
</feature>